<dbReference type="InParanoid" id="A0A286UDB6"/>
<keyword evidence="3" id="KW-1185">Reference proteome</keyword>
<evidence type="ECO:0000313" key="2">
    <source>
        <dbReference type="EMBL" id="PAV17557.1"/>
    </source>
</evidence>
<evidence type="ECO:0000313" key="3">
    <source>
        <dbReference type="Proteomes" id="UP000217199"/>
    </source>
</evidence>
<feature type="transmembrane region" description="Helical" evidence="1">
    <location>
        <begin position="160"/>
        <end position="180"/>
    </location>
</feature>
<dbReference type="EMBL" id="NBII01000007">
    <property type="protein sequence ID" value="PAV17557.1"/>
    <property type="molecule type" value="Genomic_DNA"/>
</dbReference>
<protein>
    <submittedName>
        <fullName evidence="2">Uncharacterized protein</fullName>
    </submittedName>
</protein>
<keyword evidence="1" id="KW-1133">Transmembrane helix</keyword>
<comment type="caution">
    <text evidence="2">The sequence shown here is derived from an EMBL/GenBank/DDBJ whole genome shotgun (WGS) entry which is preliminary data.</text>
</comment>
<name>A0A286UDB6_9AGAM</name>
<sequence length="276" mass="30117">MSSSDALEAQDLVHSLQIQQSIQIAICSLLIYDACLFTKWAFQIGGAFTIITINYILMLRVVALWKNSLKVLIFSEAVIRFYIIIKYFTVDHTEAYILAAGATFCGSSSDEYTVIDNNGLVDWVVHLSVGSILLVLALYQTVGLWRSSGDLMHIIIRDQILLYLVAIFCSVINIIDYKVISFGESIELYVLPILGNSGYMCLLGSRVLISLKEAGDTEVNNGSASQLGIERTLSTAEFRVTSPDGANPGGLPSGYQSTTLSETEVLGYSTDASSHA</sequence>
<gene>
    <name evidence="2" type="ORF">PNOK_0762200</name>
</gene>
<feature type="transmembrane region" description="Helical" evidence="1">
    <location>
        <begin position="40"/>
        <end position="59"/>
    </location>
</feature>
<keyword evidence="1" id="KW-0812">Transmembrane</keyword>
<feature type="transmembrane region" description="Helical" evidence="1">
    <location>
        <begin position="120"/>
        <end position="139"/>
    </location>
</feature>
<evidence type="ECO:0000256" key="1">
    <source>
        <dbReference type="SAM" id="Phobius"/>
    </source>
</evidence>
<keyword evidence="1" id="KW-0472">Membrane</keyword>
<dbReference type="Proteomes" id="UP000217199">
    <property type="component" value="Unassembled WGS sequence"/>
</dbReference>
<reference evidence="2 3" key="1">
    <citation type="journal article" date="2017" name="Mol. Ecol.">
        <title>Comparative and population genomic landscape of Phellinus noxius: A hypervariable fungus causing root rot in trees.</title>
        <authorList>
            <person name="Chung C.L."/>
            <person name="Lee T.J."/>
            <person name="Akiba M."/>
            <person name="Lee H.H."/>
            <person name="Kuo T.H."/>
            <person name="Liu D."/>
            <person name="Ke H.M."/>
            <person name="Yokoi T."/>
            <person name="Roa M.B."/>
            <person name="Lu M.J."/>
            <person name="Chang Y.Y."/>
            <person name="Ann P.J."/>
            <person name="Tsai J.N."/>
            <person name="Chen C.Y."/>
            <person name="Tzean S.S."/>
            <person name="Ota Y."/>
            <person name="Hattori T."/>
            <person name="Sahashi N."/>
            <person name="Liou R.F."/>
            <person name="Kikuchi T."/>
            <person name="Tsai I.J."/>
        </authorList>
    </citation>
    <scope>NUCLEOTIDE SEQUENCE [LARGE SCALE GENOMIC DNA]</scope>
    <source>
        <strain evidence="2 3">FFPRI411160</strain>
    </source>
</reference>
<proteinExistence type="predicted"/>
<organism evidence="2 3">
    <name type="scientific">Pyrrhoderma noxium</name>
    <dbReference type="NCBI Taxonomy" id="2282107"/>
    <lineage>
        <taxon>Eukaryota</taxon>
        <taxon>Fungi</taxon>
        <taxon>Dikarya</taxon>
        <taxon>Basidiomycota</taxon>
        <taxon>Agaricomycotina</taxon>
        <taxon>Agaricomycetes</taxon>
        <taxon>Hymenochaetales</taxon>
        <taxon>Hymenochaetaceae</taxon>
        <taxon>Pyrrhoderma</taxon>
    </lineage>
</organism>
<dbReference type="AlphaFoldDB" id="A0A286UDB6"/>
<accession>A0A286UDB6</accession>